<feature type="region of interest" description="Disordered" evidence="1">
    <location>
        <begin position="23"/>
        <end position="49"/>
    </location>
</feature>
<gene>
    <name evidence="2" type="ORF">WA026_014765</name>
</gene>
<feature type="compositionally biased region" description="Basic and acidic residues" evidence="1">
    <location>
        <begin position="74"/>
        <end position="89"/>
    </location>
</feature>
<keyword evidence="3" id="KW-1185">Reference proteome</keyword>
<accession>A0AAW1VGT2</accession>
<proteinExistence type="predicted"/>
<evidence type="ECO:0000256" key="1">
    <source>
        <dbReference type="SAM" id="MobiDB-lite"/>
    </source>
</evidence>
<evidence type="ECO:0000313" key="2">
    <source>
        <dbReference type="EMBL" id="KAK9891530.1"/>
    </source>
</evidence>
<organism evidence="2 3">
    <name type="scientific">Henosepilachna vigintioctopunctata</name>
    <dbReference type="NCBI Taxonomy" id="420089"/>
    <lineage>
        <taxon>Eukaryota</taxon>
        <taxon>Metazoa</taxon>
        <taxon>Ecdysozoa</taxon>
        <taxon>Arthropoda</taxon>
        <taxon>Hexapoda</taxon>
        <taxon>Insecta</taxon>
        <taxon>Pterygota</taxon>
        <taxon>Neoptera</taxon>
        <taxon>Endopterygota</taxon>
        <taxon>Coleoptera</taxon>
        <taxon>Polyphaga</taxon>
        <taxon>Cucujiformia</taxon>
        <taxon>Coccinelloidea</taxon>
        <taxon>Coccinellidae</taxon>
        <taxon>Epilachninae</taxon>
        <taxon>Epilachnini</taxon>
        <taxon>Henosepilachna</taxon>
    </lineage>
</organism>
<sequence>MCALHCRGRTPKGGFYLMKMSKKTKSSKVNLSVQDGGAGPAREPSDRVTVPECQAGQKETATDNMTIKAKLKEMSKDEGLQVDTDKGNTTEEESEQYHTPVGRNPFARASKITRTPPKRASHYEETEITAASSDTSVDSVLANLGFGKKKRSDKRVVYDLNATIIEEQCEEQEEQDSQPRETSTPLDRSEAGSQMEEEEESVGEWLFTENVHKRKRVESPLINITINSGRYADLIEKLTWASAKIGEVLGGGEDLGQEIRNQLEGIKKALEEEILETGREMDPQEKSHMATQVNPEDIARDISAAEIREQMTEEMNMEEIKRAIKLEWPENTYRVKVSADNITSTDIEGKIVVMSPYDKMKELKFVNQLIGSSKCMMRYVRSAKIKQDEIVELKTEGSVIVAGKMMKDTKDVSLVGLTNSLQEEDIHIACMSPLCGEMKRKIIECATYNYSGRIVIHEKSIIRNKGGKDRKRYETEAVLIQKPEALSYAQMVSSLKKR</sequence>
<dbReference type="EMBL" id="JARQZJ010000128">
    <property type="protein sequence ID" value="KAK9891530.1"/>
    <property type="molecule type" value="Genomic_DNA"/>
</dbReference>
<protein>
    <submittedName>
        <fullName evidence="2">Uncharacterized protein</fullName>
    </submittedName>
</protein>
<evidence type="ECO:0000313" key="3">
    <source>
        <dbReference type="Proteomes" id="UP001431783"/>
    </source>
</evidence>
<name>A0AAW1VGT2_9CUCU</name>
<comment type="caution">
    <text evidence="2">The sequence shown here is derived from an EMBL/GenBank/DDBJ whole genome shotgun (WGS) entry which is preliminary data.</text>
</comment>
<feature type="region of interest" description="Disordered" evidence="1">
    <location>
        <begin position="168"/>
        <end position="204"/>
    </location>
</feature>
<reference evidence="2 3" key="1">
    <citation type="submission" date="2023-03" db="EMBL/GenBank/DDBJ databases">
        <title>Genome insight into feeding habits of ladybird beetles.</title>
        <authorList>
            <person name="Li H.-S."/>
            <person name="Huang Y.-H."/>
            <person name="Pang H."/>
        </authorList>
    </citation>
    <scope>NUCLEOTIDE SEQUENCE [LARGE SCALE GENOMIC DNA]</scope>
    <source>
        <strain evidence="2">SYSU_2023b</strain>
        <tissue evidence="2">Whole body</tissue>
    </source>
</reference>
<feature type="region of interest" description="Disordered" evidence="1">
    <location>
        <begin position="74"/>
        <end position="133"/>
    </location>
</feature>
<dbReference type="Proteomes" id="UP001431783">
    <property type="component" value="Unassembled WGS sequence"/>
</dbReference>
<dbReference type="AlphaFoldDB" id="A0AAW1VGT2"/>